<evidence type="ECO:0000256" key="4">
    <source>
        <dbReference type="ARBA" id="ARBA00022692"/>
    </source>
</evidence>
<dbReference type="InterPro" id="IPR027417">
    <property type="entry name" value="P-loop_NTPase"/>
</dbReference>
<comment type="subcellular location">
    <subcellularLocation>
        <location evidence="1">Cell membrane</location>
        <topology evidence="1">Multi-pass membrane protein</topology>
    </subcellularLocation>
</comment>
<dbReference type="Pfam" id="PF02653">
    <property type="entry name" value="BPD_transp_2"/>
    <property type="match status" value="2"/>
</dbReference>
<feature type="transmembrane region" description="Helical" evidence="9">
    <location>
        <begin position="517"/>
        <end position="542"/>
    </location>
</feature>
<dbReference type="Gene3D" id="3.40.50.300">
    <property type="entry name" value="P-loop containing nucleotide triphosphate hydrolases"/>
    <property type="match status" value="1"/>
</dbReference>
<feature type="transmembrane region" description="Helical" evidence="9">
    <location>
        <begin position="187"/>
        <end position="208"/>
    </location>
</feature>
<organism evidence="11 12">
    <name type="scientific">Pseudonocardia petroleophila</name>
    <dbReference type="NCBI Taxonomy" id="37331"/>
    <lineage>
        <taxon>Bacteria</taxon>
        <taxon>Bacillati</taxon>
        <taxon>Actinomycetota</taxon>
        <taxon>Actinomycetes</taxon>
        <taxon>Pseudonocardiales</taxon>
        <taxon>Pseudonocardiaceae</taxon>
        <taxon>Pseudonocardia</taxon>
    </lineage>
</organism>
<keyword evidence="4 9" id="KW-0812">Transmembrane</keyword>
<dbReference type="InterPro" id="IPR043428">
    <property type="entry name" value="LivM-like"/>
</dbReference>
<evidence type="ECO:0000256" key="1">
    <source>
        <dbReference type="ARBA" id="ARBA00004651"/>
    </source>
</evidence>
<keyword evidence="12" id="KW-1185">Reference proteome</keyword>
<dbReference type="CDD" id="cd06581">
    <property type="entry name" value="TM_PBP1_LivM_like"/>
    <property type="match status" value="1"/>
</dbReference>
<evidence type="ECO:0000313" key="11">
    <source>
        <dbReference type="EMBL" id="QNG50515.1"/>
    </source>
</evidence>
<evidence type="ECO:0000256" key="6">
    <source>
        <dbReference type="ARBA" id="ARBA00022840"/>
    </source>
</evidence>
<dbReference type="Pfam" id="PF12399">
    <property type="entry name" value="BCA_ABC_TP_C"/>
    <property type="match status" value="1"/>
</dbReference>
<keyword evidence="7 9" id="KW-1133">Transmembrane helix</keyword>
<feature type="transmembrane region" description="Helical" evidence="9">
    <location>
        <begin position="315"/>
        <end position="334"/>
    </location>
</feature>
<dbReference type="GO" id="GO:0015188">
    <property type="term" value="F:L-isoleucine transmembrane transporter activity"/>
    <property type="evidence" value="ECO:0007669"/>
    <property type="project" value="TreeGrafter"/>
</dbReference>
<dbReference type="GO" id="GO:0005524">
    <property type="term" value="F:ATP binding"/>
    <property type="evidence" value="ECO:0007669"/>
    <property type="project" value="UniProtKB-KW"/>
</dbReference>
<feature type="transmembrane region" description="Helical" evidence="9">
    <location>
        <begin position="340"/>
        <end position="359"/>
    </location>
</feature>
<dbReference type="KEGG" id="ppel:H6H00_20055"/>
<dbReference type="InterPro" id="IPR051120">
    <property type="entry name" value="ABC_AA/LPS_Transport"/>
</dbReference>
<protein>
    <submittedName>
        <fullName evidence="11">ATP-binding cassette domain-containing protein</fullName>
    </submittedName>
</protein>
<dbReference type="PROSITE" id="PS50893">
    <property type="entry name" value="ABC_TRANSPORTER_2"/>
    <property type="match status" value="1"/>
</dbReference>
<dbReference type="GO" id="GO:0005304">
    <property type="term" value="F:L-valine transmembrane transporter activity"/>
    <property type="evidence" value="ECO:0007669"/>
    <property type="project" value="TreeGrafter"/>
</dbReference>
<dbReference type="PANTHER" id="PTHR45772:SF7">
    <property type="entry name" value="AMINO ACID ABC TRANSPORTER ATP-BINDING PROTEIN"/>
    <property type="match status" value="1"/>
</dbReference>
<dbReference type="EMBL" id="CP060131">
    <property type="protein sequence ID" value="QNG50515.1"/>
    <property type="molecule type" value="Genomic_DNA"/>
</dbReference>
<evidence type="ECO:0000256" key="9">
    <source>
        <dbReference type="SAM" id="Phobius"/>
    </source>
</evidence>
<dbReference type="Proteomes" id="UP000515728">
    <property type="component" value="Chromosome"/>
</dbReference>
<feature type="transmembrane region" description="Helical" evidence="9">
    <location>
        <begin position="393"/>
        <end position="414"/>
    </location>
</feature>
<dbReference type="Pfam" id="PF00005">
    <property type="entry name" value="ABC_tran"/>
    <property type="match status" value="1"/>
</dbReference>
<feature type="domain" description="ABC transporter" evidence="10">
    <location>
        <begin position="656"/>
        <end position="901"/>
    </location>
</feature>
<feature type="transmembrane region" description="Helical" evidence="9">
    <location>
        <begin position="12"/>
        <end position="32"/>
    </location>
</feature>
<keyword evidence="5" id="KW-0547">Nucleotide-binding</keyword>
<evidence type="ECO:0000259" key="10">
    <source>
        <dbReference type="PROSITE" id="PS50893"/>
    </source>
</evidence>
<keyword evidence="8 9" id="KW-0472">Membrane</keyword>
<dbReference type="AlphaFoldDB" id="A0A7G7MCK4"/>
<evidence type="ECO:0000313" key="12">
    <source>
        <dbReference type="Proteomes" id="UP000515728"/>
    </source>
</evidence>
<feature type="transmembrane region" description="Helical" evidence="9">
    <location>
        <begin position="421"/>
        <end position="443"/>
    </location>
</feature>
<feature type="transmembrane region" description="Helical" evidence="9">
    <location>
        <begin position="591"/>
        <end position="613"/>
    </location>
</feature>
<gene>
    <name evidence="11" type="ORF">H6H00_20055</name>
</gene>
<feature type="transmembrane region" description="Helical" evidence="9">
    <location>
        <begin position="130"/>
        <end position="155"/>
    </location>
</feature>
<dbReference type="GO" id="GO:0015192">
    <property type="term" value="F:L-phenylalanine transmembrane transporter activity"/>
    <property type="evidence" value="ECO:0007669"/>
    <property type="project" value="TreeGrafter"/>
</dbReference>
<dbReference type="SUPFAM" id="SSF52540">
    <property type="entry name" value="P-loop containing nucleoside triphosphate hydrolases"/>
    <property type="match status" value="1"/>
</dbReference>
<evidence type="ECO:0000256" key="5">
    <source>
        <dbReference type="ARBA" id="ARBA00022741"/>
    </source>
</evidence>
<proteinExistence type="predicted"/>
<reference evidence="11 12" key="1">
    <citation type="submission" date="2020-08" db="EMBL/GenBank/DDBJ databases">
        <authorList>
            <person name="Mo P."/>
        </authorList>
    </citation>
    <scope>NUCLEOTIDE SEQUENCE [LARGE SCALE GENOMIC DNA]</scope>
    <source>
        <strain evidence="11 12">CGMCC 4.1532</strain>
    </source>
</reference>
<feature type="transmembrane region" description="Helical" evidence="9">
    <location>
        <begin position="554"/>
        <end position="579"/>
    </location>
</feature>
<dbReference type="InterPro" id="IPR001851">
    <property type="entry name" value="ABC_transp_permease"/>
</dbReference>
<dbReference type="InterPro" id="IPR003593">
    <property type="entry name" value="AAA+_ATPase"/>
</dbReference>
<keyword evidence="6 11" id="KW-0067">ATP-binding</keyword>
<evidence type="ECO:0000256" key="8">
    <source>
        <dbReference type="ARBA" id="ARBA00023136"/>
    </source>
</evidence>
<dbReference type="GO" id="GO:0015808">
    <property type="term" value="P:L-alanine transport"/>
    <property type="evidence" value="ECO:0007669"/>
    <property type="project" value="TreeGrafter"/>
</dbReference>
<feature type="transmembrane region" description="Helical" evidence="9">
    <location>
        <begin position="92"/>
        <end position="110"/>
    </location>
</feature>
<feature type="transmembrane region" description="Helical" evidence="9">
    <location>
        <begin position="253"/>
        <end position="273"/>
    </location>
</feature>
<dbReference type="RefSeq" id="WP_185717277.1">
    <property type="nucleotide sequence ID" value="NZ_BAAAWI010000001.1"/>
</dbReference>
<dbReference type="GO" id="GO:0005886">
    <property type="term" value="C:plasma membrane"/>
    <property type="evidence" value="ECO:0007669"/>
    <property type="project" value="UniProtKB-SubCell"/>
</dbReference>
<dbReference type="GO" id="GO:0016887">
    <property type="term" value="F:ATP hydrolysis activity"/>
    <property type="evidence" value="ECO:0007669"/>
    <property type="project" value="InterPro"/>
</dbReference>
<accession>A0A7G7MCK4</accession>
<feature type="transmembrane region" description="Helical" evidence="9">
    <location>
        <begin position="468"/>
        <end position="487"/>
    </location>
</feature>
<dbReference type="GO" id="GO:1903806">
    <property type="term" value="P:L-isoleucine import across plasma membrane"/>
    <property type="evidence" value="ECO:0007669"/>
    <property type="project" value="TreeGrafter"/>
</dbReference>
<feature type="transmembrane region" description="Helical" evidence="9">
    <location>
        <begin position="371"/>
        <end position="387"/>
    </location>
</feature>
<keyword evidence="2" id="KW-0813">Transport</keyword>
<dbReference type="GO" id="GO:1903805">
    <property type="term" value="P:L-valine import across plasma membrane"/>
    <property type="evidence" value="ECO:0007669"/>
    <property type="project" value="TreeGrafter"/>
</dbReference>
<dbReference type="SMART" id="SM00382">
    <property type="entry name" value="AAA"/>
    <property type="match status" value="1"/>
</dbReference>
<keyword evidence="3" id="KW-1003">Cell membrane</keyword>
<dbReference type="PANTHER" id="PTHR45772">
    <property type="entry name" value="CONSERVED COMPONENT OF ABC TRANSPORTER FOR NATURAL AMINO ACIDS-RELATED"/>
    <property type="match status" value="1"/>
</dbReference>
<sequence>MTQALLGGLVSGTIYALLGLGIVLVFGVARFVNLAQGEFYVYGALLATTLVAAGLPVWAAALVAVAGVAVLAAALERLVFSRLADAPHASQLLGGIGVALAMAGAARLIWGTDERSLPELVPGPPLELFGARVGTQMLVLFAALALLCLALWLLLHRSLLGMAMRAVAALSGRAGILGVPVRGVTTAAFAVAGAAGAVAGVVVTPLVFVSYQSGLLLTVFGFIAAAFGGLRSVRGAVAGGLLLGVLEAMTAYFLDSALRTPIALSLLVVVLVYRARREGAGGSPFGARAPRPSERAELPAVAVPSLLVRLRSRRAAGIGVALVVVFALAGPALLPPYWVAVWSFIGVFVVVGIGLDLLLGYTGQLSLGQTTFTGVSAYLVALSVQWWDVGAGVAVLVAIGGTALLALLLGALVLRLRGYYFTLATLAIAIAAEALVNGLPGLLGGPSGVGVSTTLSLFGFALDTQDRLFAATWIVVALSLLVALRMVRSRFGTGMRAVGHDEQLAAAAAVGPFRVRLAVFVASSVLAAVAGVLYAHLLLFVSPPVLGFSAGFDSVVGVLLGGFGTVWGALVGIPIVRLLPELGEDVARYQLLIYGLAVVLLVLAMRGGVVGAVRAVAGRLAARISGPAAVVVPATAAEVVPTGPARVRDVAEAPALRAEGLSRRFGGLVALDGVDVAVRPGRIVGLIGPNGAGKSTCLSLLAGSLGADTGTVALGDADVTRLPADARAGLGMTRTFQLPRLPADLTVLEVATLGAYRLGRTGPLRGLLTPTAAERAGMRRAGRDALELTGIAHLADAPAGTLSTGQQKMLELARALAGAPRVLLADEPAGGLYGDEVARLGAVLRRVAGRGVAVVLVEHEMDLVMEVCDEIVVLSQGRVIGSGTPADVRGNQEVLDAYLGV</sequence>
<evidence type="ECO:0000256" key="7">
    <source>
        <dbReference type="ARBA" id="ARBA00022989"/>
    </source>
</evidence>
<evidence type="ECO:0000256" key="3">
    <source>
        <dbReference type="ARBA" id="ARBA00022475"/>
    </source>
</evidence>
<dbReference type="CDD" id="cd03219">
    <property type="entry name" value="ABC_Mj1267_LivG_branched"/>
    <property type="match status" value="1"/>
</dbReference>
<dbReference type="GO" id="GO:0042941">
    <property type="term" value="P:D-alanine transmembrane transport"/>
    <property type="evidence" value="ECO:0007669"/>
    <property type="project" value="TreeGrafter"/>
</dbReference>
<evidence type="ECO:0000256" key="2">
    <source>
        <dbReference type="ARBA" id="ARBA00022448"/>
    </source>
</evidence>
<dbReference type="CDD" id="cd06582">
    <property type="entry name" value="TM_PBP1_LivH_like"/>
    <property type="match status" value="1"/>
</dbReference>
<feature type="transmembrane region" description="Helical" evidence="9">
    <location>
        <begin position="215"/>
        <end position="233"/>
    </location>
</feature>
<dbReference type="InterPro" id="IPR032823">
    <property type="entry name" value="BCA_ABC_TP_C"/>
</dbReference>
<name>A0A7G7MCK4_9PSEU</name>
<dbReference type="InterPro" id="IPR003439">
    <property type="entry name" value="ABC_transporter-like_ATP-bd"/>
</dbReference>